<comment type="caution">
    <text evidence="2">The sequence shown here is derived from an EMBL/GenBank/DDBJ whole genome shotgun (WGS) entry which is preliminary data.</text>
</comment>
<dbReference type="GO" id="GO:0016787">
    <property type="term" value="F:hydrolase activity"/>
    <property type="evidence" value="ECO:0007669"/>
    <property type="project" value="UniProtKB-KW"/>
</dbReference>
<evidence type="ECO:0000313" key="2">
    <source>
        <dbReference type="EMBL" id="NAY93341.1"/>
    </source>
</evidence>
<dbReference type="Gene3D" id="3.40.710.10">
    <property type="entry name" value="DD-peptidase/beta-lactamase superfamily"/>
    <property type="match status" value="1"/>
</dbReference>
<name>A0A964WYL3_9FLAO</name>
<dbReference type="InterPro" id="IPR001466">
    <property type="entry name" value="Beta-lactam-related"/>
</dbReference>
<evidence type="ECO:0000259" key="1">
    <source>
        <dbReference type="Pfam" id="PF00144"/>
    </source>
</evidence>
<dbReference type="SUPFAM" id="SSF56601">
    <property type="entry name" value="beta-lactamase/transpeptidase-like"/>
    <property type="match status" value="1"/>
</dbReference>
<dbReference type="InterPro" id="IPR050491">
    <property type="entry name" value="AmpC-like"/>
</dbReference>
<protein>
    <submittedName>
        <fullName evidence="2">Serine hydrolase</fullName>
    </submittedName>
</protein>
<gene>
    <name evidence="2" type="ORF">GTQ34_15630</name>
</gene>
<keyword evidence="2" id="KW-0378">Hydrolase</keyword>
<dbReference type="AlphaFoldDB" id="A0A964WYL3"/>
<dbReference type="EMBL" id="JAAABI010000008">
    <property type="protein sequence ID" value="NAY93341.1"/>
    <property type="molecule type" value="Genomic_DNA"/>
</dbReference>
<accession>A0A964WYL3</accession>
<dbReference type="Pfam" id="PF00144">
    <property type="entry name" value="Beta-lactamase"/>
    <property type="match status" value="1"/>
</dbReference>
<evidence type="ECO:0000313" key="3">
    <source>
        <dbReference type="Proteomes" id="UP000667650"/>
    </source>
</evidence>
<dbReference type="PANTHER" id="PTHR46825:SF9">
    <property type="entry name" value="BETA-LACTAMASE-RELATED DOMAIN-CONTAINING PROTEIN"/>
    <property type="match status" value="1"/>
</dbReference>
<dbReference type="Proteomes" id="UP000667650">
    <property type="component" value="Unassembled WGS sequence"/>
</dbReference>
<dbReference type="InterPro" id="IPR012338">
    <property type="entry name" value="Beta-lactam/transpept-like"/>
</dbReference>
<reference evidence="2" key="1">
    <citation type="submission" date="2020-01" db="EMBL/GenBank/DDBJ databases">
        <title>Muricauda ochracea sp. nov., isolated from a tidal flat of Garorim bay in Korea.</title>
        <authorList>
            <person name="Kim D."/>
            <person name="Yoo Y."/>
            <person name="Kim J.-J."/>
        </authorList>
    </citation>
    <scope>NUCLEOTIDE SEQUENCE</scope>
    <source>
        <strain evidence="2">JGD-17</strain>
    </source>
</reference>
<keyword evidence="3" id="KW-1185">Reference proteome</keyword>
<dbReference type="PANTHER" id="PTHR46825">
    <property type="entry name" value="D-ALANYL-D-ALANINE-CARBOXYPEPTIDASE/ENDOPEPTIDASE AMPH"/>
    <property type="match status" value="1"/>
</dbReference>
<sequence length="354" mass="39416">MKKKSLIGIGLLVLCSFQKKKSPVEHNFSSYLESYKDSPGVSLLVFVHGNILFNDAAGYANFENRIPSKADHVYAVGSISKQFTAAAIMQLVERGKLDLNHRINQYFPRINGTITVKHLLEHTSGISDVFLEEKFLKVYGLYLSPEEKMDYVINNITYAFPPGTKYAYSNTGYTLLSRIVEKVSGITFSDYLAQNIFEPLEMLSTSVGNSDKLINNSASGYNIDRNGDFVPAIYLPFDLDWVLGAGNCYSTTEDLLKWIKGLEENNILSQESVNLITSKNKEGSNQKSGNAYGFKVEINNEVKVLKKSGAINGFQSNLVWIPERDIIVIGLTNRVDAAPTFVYKIGEELAGLKN</sequence>
<organism evidence="2 3">
    <name type="scientific">Flagellimonas ochracea</name>
    <dbReference type="NCBI Taxonomy" id="2696472"/>
    <lineage>
        <taxon>Bacteria</taxon>
        <taxon>Pseudomonadati</taxon>
        <taxon>Bacteroidota</taxon>
        <taxon>Flavobacteriia</taxon>
        <taxon>Flavobacteriales</taxon>
        <taxon>Flavobacteriaceae</taxon>
        <taxon>Flagellimonas</taxon>
    </lineage>
</organism>
<proteinExistence type="predicted"/>
<feature type="domain" description="Beta-lactamase-related" evidence="1">
    <location>
        <begin position="32"/>
        <end position="341"/>
    </location>
</feature>
<dbReference type="RefSeq" id="WP_166524744.1">
    <property type="nucleotide sequence ID" value="NZ_JAAABI010000008.1"/>
</dbReference>